<organism evidence="1">
    <name type="scientific">viral metagenome</name>
    <dbReference type="NCBI Taxonomy" id="1070528"/>
    <lineage>
        <taxon>unclassified sequences</taxon>
        <taxon>metagenomes</taxon>
        <taxon>organismal metagenomes</taxon>
    </lineage>
</organism>
<reference evidence="1" key="1">
    <citation type="journal article" date="2020" name="Nature">
        <title>Giant virus diversity and host interactions through global metagenomics.</title>
        <authorList>
            <person name="Schulz F."/>
            <person name="Roux S."/>
            <person name="Paez-Espino D."/>
            <person name="Jungbluth S."/>
            <person name="Walsh D.A."/>
            <person name="Denef V.J."/>
            <person name="McMahon K.D."/>
            <person name="Konstantinidis K.T."/>
            <person name="Eloe-Fadrosh E.A."/>
            <person name="Kyrpides N.C."/>
            <person name="Woyke T."/>
        </authorList>
    </citation>
    <scope>NUCLEOTIDE SEQUENCE</scope>
    <source>
        <strain evidence="1">GVMAG-M-3300009068-24</strain>
    </source>
</reference>
<sequence length="604" mass="69107">MSNTSSVVTFVTAYMNIYPNNRLGSRDMIWRFEQFAKIAQTGIQLCVYVDESSVSLLDQFMVTYPNVRRMRVFKNITDTWVYQQWRPYRNMHAGTTHQGLPRHRNMQKDTLEYMTLMHTKMECMMDAMKVNPWNSTHFAWIDFNVAHVFRDVAGSQAQLRAMASNVWKRTFLAIPGCWQPLPSPMNTGAITGVIHAIHWRFCGGFFLGDIGTMAEFCRLYTTWFPKFLAEYNQMTWEVNFWAWMESKIDNWTPNWYAADHNDSILEVPAEWWSMCLAKDVGSYTEVAHECPELGGDFHASSASIVPMSWAGDGGYWMNTRYVNYTLADNGGYLFPNSSDRTIHTRNVCSRLNQTMTAVEHFEMRDPITRGCSADPITLVSIPDCEYQGVEDIRLWLDSTGQVCYVGTSVNYTRDGASGGAGKGRILRGVYDVMGRALTATTVVQPPTDTPCEKNWCPLPGDKLLYRCSDMTVGHVEVGTGQFVVDATREIKSPWFDQFRGSTYFRTSLDYPGALVGLVHFSVHEWPRQYYHVLLLLDAETLRPIRRSQPFTFLRRTNIEFCIGMLETRAVDGTGGCYHFWVSQYDREPRKVTVATADLPLSVVL</sequence>
<name>A0A6C0EN65_9ZZZZ</name>
<evidence type="ECO:0000313" key="1">
    <source>
        <dbReference type="EMBL" id="QHT29749.1"/>
    </source>
</evidence>
<accession>A0A6C0EN65</accession>
<dbReference type="EMBL" id="MN738881">
    <property type="protein sequence ID" value="QHT29749.1"/>
    <property type="molecule type" value="Genomic_DNA"/>
</dbReference>
<protein>
    <submittedName>
        <fullName evidence="1">Uncharacterized protein</fullName>
    </submittedName>
</protein>
<proteinExistence type="predicted"/>
<dbReference type="AlphaFoldDB" id="A0A6C0EN65"/>